<evidence type="ECO:0000313" key="3">
    <source>
        <dbReference type="Proteomes" id="UP000054317"/>
    </source>
</evidence>
<feature type="compositionally biased region" description="Polar residues" evidence="1">
    <location>
        <begin position="485"/>
        <end position="494"/>
    </location>
</feature>
<dbReference type="KEGG" id="tvs:TRAVEDRAFT_53976"/>
<feature type="compositionally biased region" description="Polar residues" evidence="1">
    <location>
        <begin position="455"/>
        <end position="474"/>
    </location>
</feature>
<dbReference type="EMBL" id="JH711797">
    <property type="protein sequence ID" value="EIW51992.1"/>
    <property type="molecule type" value="Genomic_DNA"/>
</dbReference>
<evidence type="ECO:0000256" key="1">
    <source>
        <dbReference type="SAM" id="MobiDB-lite"/>
    </source>
</evidence>
<keyword evidence="3" id="KW-1185">Reference proteome</keyword>
<gene>
    <name evidence="2" type="ORF">TRAVEDRAFT_53976</name>
</gene>
<feature type="region of interest" description="Disordered" evidence="1">
    <location>
        <begin position="403"/>
        <end position="516"/>
    </location>
</feature>
<sequence length="516" mass="55886">MARTYESKVAACGTRRVSFTLCLAYMRQNYCFTDDERRWLKQHLSDADVRAILLEPKTTAPNKRAAGLLTEKFRAHFTAPSTGETQEAWLKRYNNASRDRRDDIARHAPEDFVAFSARMERLPKSIYNWVRENLYTGPRAKTGLDVFQASSDAPVVEVLDVEGRHRAAVGQHRAACADAWKALLPEEQERYNAIAEEKNKERAAEREESVPINEGFTALEISNAVDDSMDMVHNVHWGGLICVGGPDETGEPSVYMTSRGVNRQGLTFLQALCQTAGWTEQEFYLVLSLWVEQSRSGGEDADAADFAVHAQRIMEQHRAIDETDAAQPVVQPSSAEGIPACNVITPAPIITACIDPTLRAPAAALRVGAVIQGKSLSQSNDVPETADIAEADIAVDPEVSENLESAAAAQLSEPAPAGPKNKRPGKKVTATKTKGAGRKLRKGAETSGVVIPDASASSAVTSRPSRIRTQTARAQGQDPLISLTERISASGSVSTGRPRRGAGGTAKGSSKRRGRA</sequence>
<feature type="compositionally biased region" description="Low complexity" evidence="1">
    <location>
        <begin position="403"/>
        <end position="415"/>
    </location>
</feature>
<proteinExistence type="predicted"/>
<dbReference type="RefSeq" id="XP_008045102.1">
    <property type="nucleotide sequence ID" value="XM_008046911.1"/>
</dbReference>
<organism evidence="2 3">
    <name type="scientific">Trametes versicolor (strain FP-101664)</name>
    <name type="common">White-rot fungus</name>
    <name type="synonym">Coriolus versicolor</name>
    <dbReference type="NCBI Taxonomy" id="717944"/>
    <lineage>
        <taxon>Eukaryota</taxon>
        <taxon>Fungi</taxon>
        <taxon>Dikarya</taxon>
        <taxon>Basidiomycota</taxon>
        <taxon>Agaricomycotina</taxon>
        <taxon>Agaricomycetes</taxon>
        <taxon>Polyporales</taxon>
        <taxon>Polyporaceae</taxon>
        <taxon>Trametes</taxon>
    </lineage>
</organism>
<name>R7S8K9_TRAVS</name>
<evidence type="ECO:0000313" key="2">
    <source>
        <dbReference type="EMBL" id="EIW51992.1"/>
    </source>
</evidence>
<dbReference type="Proteomes" id="UP000054317">
    <property type="component" value="Unassembled WGS sequence"/>
</dbReference>
<dbReference type="AlphaFoldDB" id="R7S8K9"/>
<reference evidence="3" key="1">
    <citation type="journal article" date="2012" name="Science">
        <title>The Paleozoic origin of enzymatic lignin decomposition reconstructed from 31 fungal genomes.</title>
        <authorList>
            <person name="Floudas D."/>
            <person name="Binder M."/>
            <person name="Riley R."/>
            <person name="Barry K."/>
            <person name="Blanchette R.A."/>
            <person name="Henrissat B."/>
            <person name="Martinez A.T."/>
            <person name="Otillar R."/>
            <person name="Spatafora J.W."/>
            <person name="Yadav J.S."/>
            <person name="Aerts A."/>
            <person name="Benoit I."/>
            <person name="Boyd A."/>
            <person name="Carlson A."/>
            <person name="Copeland A."/>
            <person name="Coutinho P.M."/>
            <person name="de Vries R.P."/>
            <person name="Ferreira P."/>
            <person name="Findley K."/>
            <person name="Foster B."/>
            <person name="Gaskell J."/>
            <person name="Glotzer D."/>
            <person name="Gorecki P."/>
            <person name="Heitman J."/>
            <person name="Hesse C."/>
            <person name="Hori C."/>
            <person name="Igarashi K."/>
            <person name="Jurgens J.A."/>
            <person name="Kallen N."/>
            <person name="Kersten P."/>
            <person name="Kohler A."/>
            <person name="Kuees U."/>
            <person name="Kumar T.K.A."/>
            <person name="Kuo A."/>
            <person name="LaButti K."/>
            <person name="Larrondo L.F."/>
            <person name="Lindquist E."/>
            <person name="Ling A."/>
            <person name="Lombard V."/>
            <person name="Lucas S."/>
            <person name="Lundell T."/>
            <person name="Martin R."/>
            <person name="McLaughlin D.J."/>
            <person name="Morgenstern I."/>
            <person name="Morin E."/>
            <person name="Murat C."/>
            <person name="Nagy L.G."/>
            <person name="Nolan M."/>
            <person name="Ohm R.A."/>
            <person name="Patyshakuliyeva A."/>
            <person name="Rokas A."/>
            <person name="Ruiz-Duenas F.J."/>
            <person name="Sabat G."/>
            <person name="Salamov A."/>
            <person name="Samejima M."/>
            <person name="Schmutz J."/>
            <person name="Slot J.C."/>
            <person name="St John F."/>
            <person name="Stenlid J."/>
            <person name="Sun H."/>
            <person name="Sun S."/>
            <person name="Syed K."/>
            <person name="Tsang A."/>
            <person name="Wiebenga A."/>
            <person name="Young D."/>
            <person name="Pisabarro A."/>
            <person name="Eastwood D.C."/>
            <person name="Martin F."/>
            <person name="Cullen D."/>
            <person name="Grigoriev I.V."/>
            <person name="Hibbett D.S."/>
        </authorList>
    </citation>
    <scope>NUCLEOTIDE SEQUENCE [LARGE SCALE GENOMIC DNA]</scope>
    <source>
        <strain evidence="3">FP-101664</strain>
    </source>
</reference>
<dbReference type="GeneID" id="19417279"/>
<accession>R7S8K9</accession>
<protein>
    <submittedName>
        <fullName evidence="2">Uncharacterized protein</fullName>
    </submittedName>
</protein>